<feature type="transmembrane region" description="Helical" evidence="1">
    <location>
        <begin position="130"/>
        <end position="156"/>
    </location>
</feature>
<keyword evidence="1" id="KW-0812">Transmembrane</keyword>
<accession>M2U2G7</accession>
<dbReference type="Proteomes" id="UP000011717">
    <property type="component" value="Unassembled WGS sequence"/>
</dbReference>
<feature type="transmembrane region" description="Helical" evidence="1">
    <location>
        <begin position="104"/>
        <end position="124"/>
    </location>
</feature>
<keyword evidence="3" id="KW-1185">Reference proteome</keyword>
<name>M2U2G7_9SPHN</name>
<reference evidence="2 3" key="1">
    <citation type="journal article" date="2013" name="Genome Announc.">
        <title>Draft Genome Sequence of Strain JLT2015T, Belonging to the Family Sphingomonadaceae of the Alphaproteobacteria.</title>
        <authorList>
            <person name="Tang K."/>
            <person name="Liu K."/>
            <person name="Li S."/>
            <person name="Jiao N."/>
        </authorList>
    </citation>
    <scope>NUCLEOTIDE SEQUENCE [LARGE SCALE GENOMIC DNA]</scope>
    <source>
        <strain evidence="2 3">JLT2015</strain>
    </source>
</reference>
<keyword evidence="1" id="KW-1133">Transmembrane helix</keyword>
<protein>
    <recommendedName>
        <fullName evidence="4">Glycerophosphoryl diester phosphodiesterase membrane domain-containing protein</fullName>
    </recommendedName>
</protein>
<evidence type="ECO:0000313" key="3">
    <source>
        <dbReference type="Proteomes" id="UP000011717"/>
    </source>
</evidence>
<evidence type="ECO:0000256" key="1">
    <source>
        <dbReference type="SAM" id="Phobius"/>
    </source>
</evidence>
<feature type="transmembrane region" description="Helical" evidence="1">
    <location>
        <begin position="233"/>
        <end position="250"/>
    </location>
</feature>
<gene>
    <name evidence="2" type="ORF">C725_2458</name>
</gene>
<feature type="transmembrane region" description="Helical" evidence="1">
    <location>
        <begin position="25"/>
        <end position="46"/>
    </location>
</feature>
<comment type="caution">
    <text evidence="2">The sequence shown here is derived from an EMBL/GenBank/DDBJ whole genome shotgun (WGS) entry which is preliminary data.</text>
</comment>
<evidence type="ECO:0008006" key="4">
    <source>
        <dbReference type="Google" id="ProtNLM"/>
    </source>
</evidence>
<keyword evidence="1" id="KW-0472">Membrane</keyword>
<dbReference type="AlphaFoldDB" id="M2U2G7"/>
<dbReference type="RefSeq" id="WP_008603330.1">
    <property type="nucleotide sequence ID" value="NZ_AMRV01000009.1"/>
</dbReference>
<dbReference type="OrthoDB" id="9958820at2"/>
<dbReference type="EMBL" id="AMRV01000009">
    <property type="protein sequence ID" value="EMD82172.1"/>
    <property type="molecule type" value="Genomic_DNA"/>
</dbReference>
<organism evidence="2 3">
    <name type="scientific">Pacificimonas flava</name>
    <dbReference type="NCBI Taxonomy" id="1234595"/>
    <lineage>
        <taxon>Bacteria</taxon>
        <taxon>Pseudomonadati</taxon>
        <taxon>Pseudomonadota</taxon>
        <taxon>Alphaproteobacteria</taxon>
        <taxon>Sphingomonadales</taxon>
        <taxon>Sphingosinicellaceae</taxon>
        <taxon>Pacificimonas</taxon>
    </lineage>
</organism>
<feature type="transmembrane region" description="Helical" evidence="1">
    <location>
        <begin position="66"/>
        <end position="84"/>
    </location>
</feature>
<proteinExistence type="predicted"/>
<feature type="transmembrane region" description="Helical" evidence="1">
    <location>
        <begin position="177"/>
        <end position="202"/>
    </location>
</feature>
<evidence type="ECO:0000313" key="2">
    <source>
        <dbReference type="EMBL" id="EMD82172.1"/>
    </source>
</evidence>
<sequence length="253" mass="26923">MKKGPAPISSIDLLRRTAETWWRDFAPITLLALMLTTGTDLILYLIGAAHSPDPTTVTLATTARALAFVLFFSAVSAGTLLGGVRRLSPRTYILGGLKLAQPGLVAALLLAAMFFLVLIGELLLGMASRILARALSIAATGGILIVWLPAIPAAVAERLGPTAALRRAAALTRGRRWMLLGFTALVALVIVPPAVLLFYTVFGHALSAADVNQRMLEINPATIHYWVMELGDVLIRGFCAAALPTAYLALRSE</sequence>